<sequence length="362" mass="40601">MGRAVVSGATPDGTIQKTGRKNSIPLLVMEYKRAVGEGGCDPLTQASYSAWKYWQDKRLEGVRDKCCCPTFIVAGGGPYLAILGAIITDKYIVQRLTGLEWLGMGRVFEDNHLYRIAQVFDSLREALRELDEFHDDLDKQDLKLVDGKPHPRFYPYCTTFTDYTSKATKEFEYLRPLTLSNKSPFLVRFKSSGKMAVVKFVARYGAEAHQILAEAGMAPRLLFCGSIDGRDDVRNTSGESTKDVFGLRLGPPRMVVMEYIDGTHGEVLEAGDRPKDTHAQIKAMVDKLHGSDYVFGDLRPPNIVFSGGKPYLVDFDWAGKYGETFYPTELGEGITEHCEGKDLEIIEKDHDLALLDHYFLQT</sequence>
<organism evidence="1 2">
    <name type="scientific">Thelephora ganbajun</name>
    <name type="common">Ganba fungus</name>
    <dbReference type="NCBI Taxonomy" id="370292"/>
    <lineage>
        <taxon>Eukaryota</taxon>
        <taxon>Fungi</taxon>
        <taxon>Dikarya</taxon>
        <taxon>Basidiomycota</taxon>
        <taxon>Agaricomycotina</taxon>
        <taxon>Agaricomycetes</taxon>
        <taxon>Thelephorales</taxon>
        <taxon>Thelephoraceae</taxon>
        <taxon>Thelephora</taxon>
    </lineage>
</organism>
<accession>A0ACB6YZ19</accession>
<evidence type="ECO:0000313" key="2">
    <source>
        <dbReference type="Proteomes" id="UP000886501"/>
    </source>
</evidence>
<dbReference type="EMBL" id="MU118381">
    <property type="protein sequence ID" value="KAF9642685.1"/>
    <property type="molecule type" value="Genomic_DNA"/>
</dbReference>
<reference evidence="1" key="2">
    <citation type="journal article" date="2020" name="Nat. Commun.">
        <title>Large-scale genome sequencing of mycorrhizal fungi provides insights into the early evolution of symbiotic traits.</title>
        <authorList>
            <person name="Miyauchi S."/>
            <person name="Kiss E."/>
            <person name="Kuo A."/>
            <person name="Drula E."/>
            <person name="Kohler A."/>
            <person name="Sanchez-Garcia M."/>
            <person name="Morin E."/>
            <person name="Andreopoulos B."/>
            <person name="Barry K.W."/>
            <person name="Bonito G."/>
            <person name="Buee M."/>
            <person name="Carver A."/>
            <person name="Chen C."/>
            <person name="Cichocki N."/>
            <person name="Clum A."/>
            <person name="Culley D."/>
            <person name="Crous P.W."/>
            <person name="Fauchery L."/>
            <person name="Girlanda M."/>
            <person name="Hayes R.D."/>
            <person name="Keri Z."/>
            <person name="LaButti K."/>
            <person name="Lipzen A."/>
            <person name="Lombard V."/>
            <person name="Magnuson J."/>
            <person name="Maillard F."/>
            <person name="Murat C."/>
            <person name="Nolan M."/>
            <person name="Ohm R.A."/>
            <person name="Pangilinan J."/>
            <person name="Pereira M.F."/>
            <person name="Perotto S."/>
            <person name="Peter M."/>
            <person name="Pfister S."/>
            <person name="Riley R."/>
            <person name="Sitrit Y."/>
            <person name="Stielow J.B."/>
            <person name="Szollosi G."/>
            <person name="Zifcakova L."/>
            <person name="Stursova M."/>
            <person name="Spatafora J.W."/>
            <person name="Tedersoo L."/>
            <person name="Vaario L.M."/>
            <person name="Yamada A."/>
            <person name="Yan M."/>
            <person name="Wang P."/>
            <person name="Xu J."/>
            <person name="Bruns T."/>
            <person name="Baldrian P."/>
            <person name="Vilgalys R."/>
            <person name="Dunand C."/>
            <person name="Henrissat B."/>
            <person name="Grigoriev I.V."/>
            <person name="Hibbett D."/>
            <person name="Nagy L.G."/>
            <person name="Martin F.M."/>
        </authorList>
    </citation>
    <scope>NUCLEOTIDE SEQUENCE</scope>
    <source>
        <strain evidence="1">P2</strain>
    </source>
</reference>
<evidence type="ECO:0000313" key="1">
    <source>
        <dbReference type="EMBL" id="KAF9642685.1"/>
    </source>
</evidence>
<name>A0ACB6YZ19_THEGA</name>
<keyword evidence="2" id="KW-1185">Reference proteome</keyword>
<proteinExistence type="predicted"/>
<comment type="caution">
    <text evidence="1">The sequence shown here is derived from an EMBL/GenBank/DDBJ whole genome shotgun (WGS) entry which is preliminary data.</text>
</comment>
<gene>
    <name evidence="1" type="ORF">BDM02DRAFT_3105347</name>
</gene>
<protein>
    <submittedName>
        <fullName evidence="1">Uncharacterized protein</fullName>
    </submittedName>
</protein>
<dbReference type="Proteomes" id="UP000886501">
    <property type="component" value="Unassembled WGS sequence"/>
</dbReference>
<reference evidence="1" key="1">
    <citation type="submission" date="2019-10" db="EMBL/GenBank/DDBJ databases">
        <authorList>
            <consortium name="DOE Joint Genome Institute"/>
            <person name="Kuo A."/>
            <person name="Miyauchi S."/>
            <person name="Kiss E."/>
            <person name="Drula E."/>
            <person name="Kohler A."/>
            <person name="Sanchez-Garcia M."/>
            <person name="Andreopoulos B."/>
            <person name="Barry K.W."/>
            <person name="Bonito G."/>
            <person name="Buee M."/>
            <person name="Carver A."/>
            <person name="Chen C."/>
            <person name="Cichocki N."/>
            <person name="Clum A."/>
            <person name="Culley D."/>
            <person name="Crous P.W."/>
            <person name="Fauchery L."/>
            <person name="Girlanda M."/>
            <person name="Hayes R."/>
            <person name="Keri Z."/>
            <person name="Labutti K."/>
            <person name="Lipzen A."/>
            <person name="Lombard V."/>
            <person name="Magnuson J."/>
            <person name="Maillard F."/>
            <person name="Morin E."/>
            <person name="Murat C."/>
            <person name="Nolan M."/>
            <person name="Ohm R."/>
            <person name="Pangilinan J."/>
            <person name="Pereira M."/>
            <person name="Perotto S."/>
            <person name="Peter M."/>
            <person name="Riley R."/>
            <person name="Sitrit Y."/>
            <person name="Stielow B."/>
            <person name="Szollosi G."/>
            <person name="Zifcakova L."/>
            <person name="Stursova M."/>
            <person name="Spatafora J.W."/>
            <person name="Tedersoo L."/>
            <person name="Vaario L.-M."/>
            <person name="Yamada A."/>
            <person name="Yan M."/>
            <person name="Wang P."/>
            <person name="Xu J."/>
            <person name="Bruns T."/>
            <person name="Baldrian P."/>
            <person name="Vilgalys R."/>
            <person name="Henrissat B."/>
            <person name="Grigoriev I.V."/>
            <person name="Hibbett D."/>
            <person name="Nagy L.G."/>
            <person name="Martin F.M."/>
        </authorList>
    </citation>
    <scope>NUCLEOTIDE SEQUENCE</scope>
    <source>
        <strain evidence="1">P2</strain>
    </source>
</reference>